<dbReference type="EMBL" id="JAPFQL010000135">
    <property type="protein sequence ID" value="MDC5699315.1"/>
    <property type="molecule type" value="Genomic_DNA"/>
</dbReference>
<dbReference type="PANTHER" id="PTHR45228">
    <property type="entry name" value="CYCLIC DI-GMP PHOSPHODIESTERASE TM_0186-RELATED"/>
    <property type="match status" value="1"/>
</dbReference>
<keyword evidence="4" id="KW-1185">Reference proteome</keyword>
<dbReference type="CDD" id="cd00077">
    <property type="entry name" value="HDc"/>
    <property type="match status" value="1"/>
</dbReference>
<organism evidence="3 4">
    <name type="scientific">Intrasporangium calvum</name>
    <dbReference type="NCBI Taxonomy" id="53358"/>
    <lineage>
        <taxon>Bacteria</taxon>
        <taxon>Bacillati</taxon>
        <taxon>Actinomycetota</taxon>
        <taxon>Actinomycetes</taxon>
        <taxon>Micrococcales</taxon>
        <taxon>Intrasporangiaceae</taxon>
        <taxon>Intrasporangium</taxon>
    </lineage>
</organism>
<feature type="transmembrane region" description="Helical" evidence="1">
    <location>
        <begin position="148"/>
        <end position="171"/>
    </location>
</feature>
<protein>
    <submittedName>
        <fullName evidence="3">HD domain-containing protein</fullName>
    </submittedName>
</protein>
<evidence type="ECO:0000256" key="1">
    <source>
        <dbReference type="SAM" id="Phobius"/>
    </source>
</evidence>
<proteinExistence type="predicted"/>
<comment type="caution">
    <text evidence="3">The sequence shown here is derived from an EMBL/GenBank/DDBJ whole genome shotgun (WGS) entry which is preliminary data.</text>
</comment>
<dbReference type="PANTHER" id="PTHR45228:SF4">
    <property type="entry name" value="LIPOPROTEIN"/>
    <property type="match status" value="1"/>
</dbReference>
<name>A0ABT5GN52_9MICO</name>
<feature type="transmembrane region" description="Helical" evidence="1">
    <location>
        <begin position="12"/>
        <end position="35"/>
    </location>
</feature>
<reference evidence="3 4" key="1">
    <citation type="submission" date="2022-11" db="EMBL/GenBank/DDBJ databases">
        <title>Anaerobic phenanthrene biodegradation by a DNRA strain PheN6.</title>
        <authorList>
            <person name="Zhang Z."/>
        </authorList>
    </citation>
    <scope>NUCLEOTIDE SEQUENCE [LARGE SCALE GENOMIC DNA]</scope>
    <source>
        <strain evidence="3 4">PheN6</strain>
    </source>
</reference>
<dbReference type="SUPFAM" id="SSF109604">
    <property type="entry name" value="HD-domain/PDEase-like"/>
    <property type="match status" value="1"/>
</dbReference>
<dbReference type="Gene3D" id="1.10.3210.10">
    <property type="entry name" value="Hypothetical protein af1432"/>
    <property type="match status" value="1"/>
</dbReference>
<accession>A0ABT5GN52</accession>
<keyword evidence="1" id="KW-1133">Transmembrane helix</keyword>
<keyword evidence="1" id="KW-0472">Membrane</keyword>
<gene>
    <name evidence="3" type="ORF">OO014_18865</name>
</gene>
<feature type="transmembrane region" description="Helical" evidence="1">
    <location>
        <begin position="41"/>
        <end position="58"/>
    </location>
</feature>
<keyword evidence="1" id="KW-0812">Transmembrane</keyword>
<feature type="transmembrane region" description="Helical" evidence="1">
    <location>
        <begin position="191"/>
        <end position="209"/>
    </location>
</feature>
<feature type="transmembrane region" description="Helical" evidence="1">
    <location>
        <begin position="216"/>
        <end position="233"/>
    </location>
</feature>
<feature type="transmembrane region" description="Helical" evidence="1">
    <location>
        <begin position="107"/>
        <end position="128"/>
    </location>
</feature>
<evidence type="ECO:0000313" key="4">
    <source>
        <dbReference type="Proteomes" id="UP001150259"/>
    </source>
</evidence>
<dbReference type="InterPro" id="IPR037522">
    <property type="entry name" value="HD_GYP_dom"/>
</dbReference>
<dbReference type="RefSeq" id="WP_272463870.1">
    <property type="nucleotide sequence ID" value="NZ_JAPFQL010000135.1"/>
</dbReference>
<sequence length="434" mass="46166">MRSPGRLVTREFLVRGYITVVTVAALGVGVMAWQVDSVVDLPALTLLVAMGVLSFQLREPDVGSRIGFSFLSIILLASAAIVGPLGTWAVGLLSVTVDRREPRWSTTVFNMAMTSIVGAAGALAYDFAGGLRRQIEALEGAGAMTASVGIPILVADVVGCLTNAVLLAGVIHYAQGVPFTVVVRRVLSGSGWAYVGYGVIGFLFVVLWFPARLGAFSALLVLAPLLAARWAFIQYGDELRSHERTLDTLVTALGKKEPPAIERSRRTARLSEWLAEELGLGPHQIGTVRQAATLHEIGHLAIPARTLRRSPDSLTDHERRLLTSHGVVGARMVDGIDFLDEARAGIRHQHERFDGHGGPGSLSGADIPISARIIAVAGAFTALTQGGGSDGRVDPDWAVGVLDGEVGRYDPGIVDALRRVLAKHEWSSLDEGEA</sequence>
<feature type="transmembrane region" description="Helical" evidence="1">
    <location>
        <begin position="70"/>
        <end position="95"/>
    </location>
</feature>
<dbReference type="InterPro" id="IPR052020">
    <property type="entry name" value="Cyclic_di-GMP/3'3'-cGAMP_PDE"/>
</dbReference>
<feature type="domain" description="HD-GYP" evidence="2">
    <location>
        <begin position="238"/>
        <end position="433"/>
    </location>
</feature>
<dbReference type="PROSITE" id="PS51832">
    <property type="entry name" value="HD_GYP"/>
    <property type="match status" value="1"/>
</dbReference>
<evidence type="ECO:0000313" key="3">
    <source>
        <dbReference type="EMBL" id="MDC5699315.1"/>
    </source>
</evidence>
<evidence type="ECO:0000259" key="2">
    <source>
        <dbReference type="PROSITE" id="PS51832"/>
    </source>
</evidence>
<dbReference type="Proteomes" id="UP001150259">
    <property type="component" value="Unassembled WGS sequence"/>
</dbReference>
<dbReference type="Pfam" id="PF13487">
    <property type="entry name" value="HD_5"/>
    <property type="match status" value="1"/>
</dbReference>
<dbReference type="InterPro" id="IPR003607">
    <property type="entry name" value="HD/PDEase_dom"/>
</dbReference>